<comment type="cofactor">
    <cofactor evidence="1">
        <name>Zn(2+)</name>
        <dbReference type="ChEBI" id="CHEBI:29105"/>
    </cofactor>
</comment>
<dbReference type="PANTHER" id="PTHR11705">
    <property type="entry name" value="PROTEASE FAMILY M14 CARBOXYPEPTIDASE A,B"/>
    <property type="match status" value="1"/>
</dbReference>
<dbReference type="CDD" id="cd06238">
    <property type="entry name" value="M14-like"/>
    <property type="match status" value="1"/>
</dbReference>
<evidence type="ECO:0000313" key="9">
    <source>
        <dbReference type="EMBL" id="MDO1448507.1"/>
    </source>
</evidence>
<evidence type="ECO:0000256" key="4">
    <source>
        <dbReference type="ARBA" id="ARBA00022801"/>
    </source>
</evidence>
<keyword evidence="10" id="KW-1185">Reference proteome</keyword>
<comment type="similarity">
    <text evidence="2 7">Belongs to the peptidase M14 family.</text>
</comment>
<evidence type="ECO:0000256" key="6">
    <source>
        <dbReference type="ARBA" id="ARBA00023049"/>
    </source>
</evidence>
<evidence type="ECO:0000256" key="2">
    <source>
        <dbReference type="ARBA" id="ARBA00005988"/>
    </source>
</evidence>
<dbReference type="Gene3D" id="3.40.630.10">
    <property type="entry name" value="Zn peptidases"/>
    <property type="match status" value="1"/>
</dbReference>
<evidence type="ECO:0000313" key="10">
    <source>
        <dbReference type="Proteomes" id="UP001168528"/>
    </source>
</evidence>
<dbReference type="InterPro" id="IPR000834">
    <property type="entry name" value="Peptidase_M14"/>
</dbReference>
<keyword evidence="6" id="KW-0482">Metalloprotease</keyword>
<dbReference type="InterPro" id="IPR029062">
    <property type="entry name" value="Class_I_gatase-like"/>
</dbReference>
<protein>
    <submittedName>
        <fullName evidence="9">M14 family metallopeptidase</fullName>
    </submittedName>
</protein>
<keyword evidence="3" id="KW-0645">Protease</keyword>
<comment type="caution">
    <text evidence="7">Lacks conserved residue(s) required for the propagation of feature annotation.</text>
</comment>
<dbReference type="SUPFAM" id="SSF53187">
    <property type="entry name" value="Zn-dependent exopeptidases"/>
    <property type="match status" value="1"/>
</dbReference>
<dbReference type="PROSITE" id="PS52035">
    <property type="entry name" value="PEPTIDASE_M14"/>
    <property type="match status" value="1"/>
</dbReference>
<evidence type="ECO:0000256" key="5">
    <source>
        <dbReference type="ARBA" id="ARBA00022833"/>
    </source>
</evidence>
<dbReference type="Proteomes" id="UP001168528">
    <property type="component" value="Unassembled WGS sequence"/>
</dbReference>
<keyword evidence="4" id="KW-0378">Hydrolase</keyword>
<sequence>MKYLYLFVFFYFSVYLSAFAQQIELSYYLPGQTSYDPAIPTPEAFLGYQVGEWHVTHDQLVAYMRELDRVSDRITLVQYARTYEFRPLLLLTISSPQNHTNIDQIKAQHRDLSDPAKASSLNVQHMPAVVWMGYSVHGNEPSGTNASLVVAYHLAAAKGPTIDSLLNETVILLDPSFNPDGMNRFASWVNTHKSKNLVTDPYNRELNEVWPNGRTNHYWFDLNRDWLYVQHPESQGRIAKFHEWKPNVLTDHHEMGTNSTFFFQPGEPTRINPLTPQKNRELTARMGDFHAKALDKIGSLYFTGENYDDFYYGKGSTFPDVNGAVGILFEQASSRGHAQESVNGVLRFPFTIRNQVTTSFSTLAAVRALRLELLNFQRDFYKSSAKEGAASAIKGYVFGSKDDPVRTYQMLKILQQHQIEVYQLGKSMSQNGKTFDPQWAYAIPTNQPKYRLLRGIFDLTTTFEDSLFYDISAWSLPMAFNMPYIEAKSAPTVGKKVEKLSYPEGKLYGSAEAYAYVFSWKGYYAPRAVHSLLQQGYQVRVATEPITTMNNGKQQLFDYGSILLPIGTQTKDKGEIHTYLQELAKRDGIEIYGLETGLTPEGLDLGSASFAQLALPKVLLLVGTGVNANDAGEVWHLLDQRYNMPPTMVDIQSLNRVNLSKYTTVVMVGGNYNSLGKMEEDKLRAWIQAGGSLISMTDAISWVINKGFSTVKLKNAPTDSLAAQRSYAQLERFQGAQLIAGAIFQARLDRSHPLAFGYPEELIPVFRDHTLFIEKPKNPYAAPLMYTNNPLISGYVHPANEKQLRNSAGIVVSNLGAGRVILMADNPNFRAFWYGTNKLFMNAIFFAPLINASAGRVD</sequence>
<name>A0ABT8R8T7_9BACT</name>
<dbReference type="EMBL" id="JAUKPO010000012">
    <property type="protein sequence ID" value="MDO1448507.1"/>
    <property type="molecule type" value="Genomic_DNA"/>
</dbReference>
<accession>A0ABT8R8T7</accession>
<organism evidence="9 10">
    <name type="scientific">Rhodocytophaga aerolata</name>
    <dbReference type="NCBI Taxonomy" id="455078"/>
    <lineage>
        <taxon>Bacteria</taxon>
        <taxon>Pseudomonadati</taxon>
        <taxon>Bacteroidota</taxon>
        <taxon>Cytophagia</taxon>
        <taxon>Cytophagales</taxon>
        <taxon>Rhodocytophagaceae</taxon>
        <taxon>Rhodocytophaga</taxon>
    </lineage>
</organism>
<feature type="domain" description="Peptidase M14" evidence="8">
    <location>
        <begin position="53"/>
        <end position="356"/>
    </location>
</feature>
<evidence type="ECO:0000256" key="3">
    <source>
        <dbReference type="ARBA" id="ARBA00022670"/>
    </source>
</evidence>
<dbReference type="RefSeq" id="WP_302039308.1">
    <property type="nucleotide sequence ID" value="NZ_JAUKPO010000012.1"/>
</dbReference>
<reference evidence="9" key="1">
    <citation type="submission" date="2023-07" db="EMBL/GenBank/DDBJ databases">
        <title>The genome sequence of Rhodocytophaga aerolata KACC 12507.</title>
        <authorList>
            <person name="Zhang X."/>
        </authorList>
    </citation>
    <scope>NUCLEOTIDE SEQUENCE</scope>
    <source>
        <strain evidence="9">KACC 12507</strain>
    </source>
</reference>
<dbReference type="Pfam" id="PF00246">
    <property type="entry name" value="Peptidase_M14"/>
    <property type="match status" value="1"/>
</dbReference>
<dbReference type="PANTHER" id="PTHR11705:SF143">
    <property type="entry name" value="SLL0236 PROTEIN"/>
    <property type="match status" value="1"/>
</dbReference>
<comment type="caution">
    <text evidence="9">The sequence shown here is derived from an EMBL/GenBank/DDBJ whole genome shotgun (WGS) entry which is preliminary data.</text>
</comment>
<gene>
    <name evidence="9" type="ORF">Q0590_19680</name>
</gene>
<evidence type="ECO:0000256" key="7">
    <source>
        <dbReference type="PROSITE-ProRule" id="PRU01379"/>
    </source>
</evidence>
<evidence type="ECO:0000256" key="1">
    <source>
        <dbReference type="ARBA" id="ARBA00001947"/>
    </source>
</evidence>
<dbReference type="SUPFAM" id="SSF52317">
    <property type="entry name" value="Class I glutamine amidotransferase-like"/>
    <property type="match status" value="1"/>
</dbReference>
<dbReference type="SMART" id="SM00631">
    <property type="entry name" value="Zn_pept"/>
    <property type="match status" value="1"/>
</dbReference>
<evidence type="ECO:0000259" key="8">
    <source>
        <dbReference type="PROSITE" id="PS52035"/>
    </source>
</evidence>
<keyword evidence="5" id="KW-0862">Zinc</keyword>
<proteinExistence type="inferred from homology"/>